<dbReference type="Gene3D" id="1.25.40.20">
    <property type="entry name" value="Ankyrin repeat-containing domain"/>
    <property type="match status" value="1"/>
</dbReference>
<dbReference type="PANTHER" id="PTHR24123:SF33">
    <property type="entry name" value="PROTEIN HOS4"/>
    <property type="match status" value="1"/>
</dbReference>
<proteinExistence type="predicted"/>
<dbReference type="Pfam" id="PF00023">
    <property type="entry name" value="Ank"/>
    <property type="match status" value="1"/>
</dbReference>
<dbReference type="Pfam" id="PF12796">
    <property type="entry name" value="Ank_2"/>
    <property type="match status" value="1"/>
</dbReference>
<keyword evidence="2 3" id="KW-0040">ANK repeat</keyword>
<accession>A0A4Z1NK60</accession>
<feature type="repeat" description="ANK" evidence="3">
    <location>
        <begin position="315"/>
        <end position="347"/>
    </location>
</feature>
<dbReference type="PROSITE" id="PS50297">
    <property type="entry name" value="ANK_REP_REGION"/>
    <property type="match status" value="1"/>
</dbReference>
<dbReference type="InterPro" id="IPR036770">
    <property type="entry name" value="Ankyrin_rpt-contain_sf"/>
</dbReference>
<organism evidence="4 5">
    <name type="scientific">Venturia nashicola</name>
    <dbReference type="NCBI Taxonomy" id="86259"/>
    <lineage>
        <taxon>Eukaryota</taxon>
        <taxon>Fungi</taxon>
        <taxon>Dikarya</taxon>
        <taxon>Ascomycota</taxon>
        <taxon>Pezizomycotina</taxon>
        <taxon>Dothideomycetes</taxon>
        <taxon>Pleosporomycetidae</taxon>
        <taxon>Venturiales</taxon>
        <taxon>Venturiaceae</taxon>
        <taxon>Venturia</taxon>
    </lineage>
</organism>
<dbReference type="EMBL" id="SNSC02000023">
    <property type="protein sequence ID" value="TID14232.1"/>
    <property type="molecule type" value="Genomic_DNA"/>
</dbReference>
<dbReference type="PANTHER" id="PTHR24123">
    <property type="entry name" value="ANKYRIN REPEAT-CONTAINING"/>
    <property type="match status" value="1"/>
</dbReference>
<evidence type="ECO:0000256" key="2">
    <source>
        <dbReference type="ARBA" id="ARBA00023043"/>
    </source>
</evidence>
<protein>
    <submittedName>
        <fullName evidence="4">Uncharacterized protein</fullName>
    </submittedName>
</protein>
<dbReference type="STRING" id="86259.A0A4Z1NK60"/>
<keyword evidence="5" id="KW-1185">Reference proteome</keyword>
<evidence type="ECO:0000313" key="4">
    <source>
        <dbReference type="EMBL" id="TID14232.1"/>
    </source>
</evidence>
<dbReference type="AlphaFoldDB" id="A0A4Z1NK60"/>
<dbReference type="InterPro" id="IPR002110">
    <property type="entry name" value="Ankyrin_rpt"/>
</dbReference>
<keyword evidence="1" id="KW-0677">Repeat</keyword>
<gene>
    <name evidence="4" type="ORF">E6O75_ATG09311</name>
</gene>
<evidence type="ECO:0000256" key="3">
    <source>
        <dbReference type="PROSITE-ProRule" id="PRU00023"/>
    </source>
</evidence>
<reference evidence="4 5" key="1">
    <citation type="submission" date="2019-04" db="EMBL/GenBank/DDBJ databases">
        <title>High contiguity whole genome sequence and gene annotation resource for two Venturia nashicola isolates.</title>
        <authorList>
            <person name="Prokchorchik M."/>
            <person name="Won K."/>
            <person name="Lee Y."/>
            <person name="Choi E.D."/>
            <person name="Segonzac C."/>
            <person name="Sohn K.H."/>
        </authorList>
    </citation>
    <scope>NUCLEOTIDE SEQUENCE [LARGE SCALE GENOMIC DNA]</scope>
    <source>
        <strain evidence="4 5">PRI2</strain>
    </source>
</reference>
<dbReference type="OrthoDB" id="4772757at2759"/>
<evidence type="ECO:0000256" key="1">
    <source>
        <dbReference type="ARBA" id="ARBA00022737"/>
    </source>
</evidence>
<evidence type="ECO:0000313" key="5">
    <source>
        <dbReference type="Proteomes" id="UP000298493"/>
    </source>
</evidence>
<dbReference type="PROSITE" id="PS50088">
    <property type="entry name" value="ANK_REPEAT"/>
    <property type="match status" value="1"/>
</dbReference>
<dbReference type="Proteomes" id="UP000298493">
    <property type="component" value="Unassembled WGS sequence"/>
</dbReference>
<comment type="caution">
    <text evidence="4">The sequence shown here is derived from an EMBL/GenBank/DDBJ whole genome shotgun (WGS) entry which is preliminary data.</text>
</comment>
<dbReference type="InterPro" id="IPR051165">
    <property type="entry name" value="Multifunctional_ANK_Repeat"/>
</dbReference>
<dbReference type="SUPFAM" id="SSF48403">
    <property type="entry name" value="Ankyrin repeat"/>
    <property type="match status" value="1"/>
</dbReference>
<sequence length="481" mass="52648">MTATFQSLPLELKRACLEQAILMLGARQAVRLRLICKLFNREVIAGISSTRALEKCVNSLCGLEGCIKLTIGYIFSRALADGHNKANLSGRLHRILQTLGYDSVGNWPSYKQALKILASTIVRCNMPQDAIKLLNENNFTHLLENTLLRDVAGAAAVLGKNYYSDSILSFCSADSRALQYYGSDIGAFSKSMLVLATMGDWQFLVMRILNHKLEGESARDALFEAIRRHHKPLVRLLLGAVQAREELEIVFCEAAAAAGNWNILKLVCDRHQISAGHPKVLFRLAQSGNYQLVTWSLTVGAGKHINTSAWLGGNDGYTALTAAASGGHAKIVNLLLARGAKTLHDDDDAKVMMEAAASGNIETVQRLLYRGCKKIRRISLSPLVKAARCGHHDVVRLLLSDRTSQRFEHAQAKALALRYAAGYGFWSVARSLLENGAPPDGNKSGYSWDIPMKQALDGGHGHIVELLRSFGAKELQMEADA</sequence>
<name>A0A4Z1NK60_9PEZI</name>
<dbReference type="SMART" id="SM00248">
    <property type="entry name" value="ANK"/>
    <property type="match status" value="6"/>
</dbReference>